<protein>
    <recommendedName>
        <fullName evidence="2">F-box domain-containing protein</fullName>
    </recommendedName>
</protein>
<organism evidence="3 4">
    <name type="scientific">Pseudocercospora fuligena</name>
    <dbReference type="NCBI Taxonomy" id="685502"/>
    <lineage>
        <taxon>Eukaryota</taxon>
        <taxon>Fungi</taxon>
        <taxon>Dikarya</taxon>
        <taxon>Ascomycota</taxon>
        <taxon>Pezizomycotina</taxon>
        <taxon>Dothideomycetes</taxon>
        <taxon>Dothideomycetidae</taxon>
        <taxon>Mycosphaerellales</taxon>
        <taxon>Mycosphaerellaceae</taxon>
        <taxon>Pseudocercospora</taxon>
    </lineage>
</organism>
<keyword evidence="4" id="KW-1185">Reference proteome</keyword>
<dbReference type="InterPro" id="IPR001810">
    <property type="entry name" value="F-box_dom"/>
</dbReference>
<dbReference type="OrthoDB" id="10465286at2759"/>
<proteinExistence type="predicted"/>
<dbReference type="SUPFAM" id="SSF81383">
    <property type="entry name" value="F-box domain"/>
    <property type="match status" value="1"/>
</dbReference>
<name>A0A8H6RN31_9PEZI</name>
<sequence>MRVGTRPSGHTEGSAKKKKNAMEETEKKSLSTMECLPLELQQEILTQLSLQDLARLRCTKKSQQAVVNSSSKYLSKQLCIPEFARLQAYVGYHFDCKNDQVDLLESLRRFFAHRPYAPPYPGPAGLAADFTKHWIDQHHGDRRSTITRHSEADRNDHTDDCSDVETLQNVEFPIWAFERLICRMMSIHVRYHAHPSLTGLWPYGSRSHDSLADDMTLACLELSNNACGIDKAILGRWETDLVDLGLANLSRDARQRNFLHGPGFCDGGIPKYALTPLTVRWAANRRTWFDSMGSNEPDWGQHIDGICSVSKLVEILGVPSLADNGLFAYCVKSERAFKQVQRAVGNGKEIDGLVKVMVLKETFVF</sequence>
<dbReference type="InterPro" id="IPR036047">
    <property type="entry name" value="F-box-like_dom_sf"/>
</dbReference>
<dbReference type="Proteomes" id="UP000660729">
    <property type="component" value="Unassembled WGS sequence"/>
</dbReference>
<evidence type="ECO:0000259" key="2">
    <source>
        <dbReference type="PROSITE" id="PS50181"/>
    </source>
</evidence>
<feature type="region of interest" description="Disordered" evidence="1">
    <location>
        <begin position="1"/>
        <end position="26"/>
    </location>
</feature>
<dbReference type="EMBL" id="JABCIY010000040">
    <property type="protein sequence ID" value="KAF7195376.1"/>
    <property type="molecule type" value="Genomic_DNA"/>
</dbReference>
<reference evidence="3" key="1">
    <citation type="submission" date="2020-04" db="EMBL/GenBank/DDBJ databases">
        <title>Draft genome resource of the tomato pathogen Pseudocercospora fuligena.</title>
        <authorList>
            <person name="Zaccaron A."/>
        </authorList>
    </citation>
    <scope>NUCLEOTIDE SEQUENCE</scope>
    <source>
        <strain evidence="3">PF001</strain>
    </source>
</reference>
<dbReference type="Pfam" id="PF00646">
    <property type="entry name" value="F-box"/>
    <property type="match status" value="1"/>
</dbReference>
<accession>A0A8H6RN31</accession>
<comment type="caution">
    <text evidence="3">The sequence shown here is derived from an EMBL/GenBank/DDBJ whole genome shotgun (WGS) entry which is preliminary data.</text>
</comment>
<dbReference type="PROSITE" id="PS50181">
    <property type="entry name" value="FBOX"/>
    <property type="match status" value="1"/>
</dbReference>
<evidence type="ECO:0000313" key="4">
    <source>
        <dbReference type="Proteomes" id="UP000660729"/>
    </source>
</evidence>
<dbReference type="AlphaFoldDB" id="A0A8H6RN31"/>
<gene>
    <name evidence="3" type="ORF">HII31_03268</name>
</gene>
<feature type="domain" description="F-box" evidence="2">
    <location>
        <begin position="30"/>
        <end position="76"/>
    </location>
</feature>
<evidence type="ECO:0000256" key="1">
    <source>
        <dbReference type="SAM" id="MobiDB-lite"/>
    </source>
</evidence>
<evidence type="ECO:0000313" key="3">
    <source>
        <dbReference type="EMBL" id="KAF7195376.1"/>
    </source>
</evidence>